<keyword evidence="2 4" id="KW-0472">Membrane</keyword>
<dbReference type="Gene3D" id="3.30.1330.60">
    <property type="entry name" value="OmpA-like domain"/>
    <property type="match status" value="1"/>
</dbReference>
<sequence>MTFSVPVGPADAAPPKPEATLGEVETEQAAPELRVTPAPAAPTPEGTASPTPEPVRVGVSDIKPLPVSTSTRLANPGSWLVREGATPPPAEDPNAEAKAQQSLKDLGAQRTPDGWVLTLPETVLFEYNKYDILPGADAKLTEVGALLAHFADAEIRVQGHTDSTGSADGNATLSKNRADAVAKALSGKGVSASRMTVEGFAAERPVASNATDEGRAKNRRVEIVLREKA</sequence>
<keyword evidence="8" id="KW-1185">Reference proteome</keyword>
<gene>
    <name evidence="7" type="ORF">ET989_02765</name>
</gene>
<feature type="domain" description="OmpA-like" evidence="6">
    <location>
        <begin position="112"/>
        <end position="229"/>
    </location>
</feature>
<evidence type="ECO:0000259" key="6">
    <source>
        <dbReference type="PROSITE" id="PS51123"/>
    </source>
</evidence>
<feature type="region of interest" description="Disordered" evidence="5">
    <location>
        <begin position="1"/>
        <end position="102"/>
    </location>
</feature>
<dbReference type="PROSITE" id="PS51123">
    <property type="entry name" value="OMPA_2"/>
    <property type="match status" value="1"/>
</dbReference>
<evidence type="ECO:0000256" key="5">
    <source>
        <dbReference type="SAM" id="MobiDB-lite"/>
    </source>
</evidence>
<dbReference type="Pfam" id="PF00691">
    <property type="entry name" value="OmpA"/>
    <property type="match status" value="1"/>
</dbReference>
<evidence type="ECO:0000313" key="8">
    <source>
        <dbReference type="Proteomes" id="UP000292373"/>
    </source>
</evidence>
<comment type="subcellular location">
    <subcellularLocation>
        <location evidence="1">Cell outer membrane</location>
    </subcellularLocation>
</comment>
<dbReference type="PRINTS" id="PR01021">
    <property type="entry name" value="OMPADOMAIN"/>
</dbReference>
<evidence type="ECO:0000256" key="4">
    <source>
        <dbReference type="PROSITE-ProRule" id="PRU00473"/>
    </source>
</evidence>
<dbReference type="PRINTS" id="PR01023">
    <property type="entry name" value="NAFLGMOTY"/>
</dbReference>
<organism evidence="7 8">
    <name type="scientific">Propioniciclava sinopodophylli</name>
    <dbReference type="NCBI Taxonomy" id="1837344"/>
    <lineage>
        <taxon>Bacteria</taxon>
        <taxon>Bacillati</taxon>
        <taxon>Actinomycetota</taxon>
        <taxon>Actinomycetes</taxon>
        <taxon>Propionibacteriales</taxon>
        <taxon>Propionibacteriaceae</taxon>
        <taxon>Propioniciclava</taxon>
    </lineage>
</organism>
<reference evidence="7 8" key="1">
    <citation type="submission" date="2019-01" db="EMBL/GenBank/DDBJ databases">
        <title>Lactibacter flavus gen. nov., sp. nov., a novel bacterium of the family Propionibacteriaceae isolated from raw milk and dairy products.</title>
        <authorList>
            <person name="Huptas C."/>
            <person name="Wenning M."/>
            <person name="Breitenwieser F."/>
            <person name="Doll E."/>
            <person name="Von Neubeck M."/>
            <person name="Busse H.-J."/>
            <person name="Scherer S."/>
        </authorList>
    </citation>
    <scope>NUCLEOTIDE SEQUENCE [LARGE SCALE GENOMIC DNA]</scope>
    <source>
        <strain evidence="7 8">KCTC 33808</strain>
    </source>
</reference>
<dbReference type="CDD" id="cd07185">
    <property type="entry name" value="OmpA_C-like"/>
    <property type="match status" value="1"/>
</dbReference>
<dbReference type="InterPro" id="IPR006664">
    <property type="entry name" value="OMP_bac"/>
</dbReference>
<proteinExistence type="predicted"/>
<dbReference type="PANTHER" id="PTHR30329:SF21">
    <property type="entry name" value="LIPOPROTEIN YIAD-RELATED"/>
    <property type="match status" value="1"/>
</dbReference>
<comment type="caution">
    <text evidence="7">The sequence shown here is derived from an EMBL/GenBank/DDBJ whole genome shotgun (WGS) entry which is preliminary data.</text>
</comment>
<dbReference type="EMBL" id="SDMQ01000002">
    <property type="protein sequence ID" value="TBT87465.1"/>
    <property type="molecule type" value="Genomic_DNA"/>
</dbReference>
<dbReference type="InterPro" id="IPR036737">
    <property type="entry name" value="OmpA-like_sf"/>
</dbReference>
<accession>A0A4Q9KID5</accession>
<evidence type="ECO:0000256" key="2">
    <source>
        <dbReference type="ARBA" id="ARBA00023136"/>
    </source>
</evidence>
<dbReference type="OrthoDB" id="3733095at2"/>
<name>A0A4Q9KID5_9ACTN</name>
<evidence type="ECO:0000313" key="7">
    <source>
        <dbReference type="EMBL" id="TBT87465.1"/>
    </source>
</evidence>
<dbReference type="InterPro" id="IPR050330">
    <property type="entry name" value="Bact_OuterMem_StrucFunc"/>
</dbReference>
<dbReference type="GO" id="GO:0009279">
    <property type="term" value="C:cell outer membrane"/>
    <property type="evidence" value="ECO:0007669"/>
    <property type="project" value="UniProtKB-SubCell"/>
</dbReference>
<protein>
    <submittedName>
        <fullName evidence="7">OmpA family protein</fullName>
    </submittedName>
</protein>
<dbReference type="SUPFAM" id="SSF103088">
    <property type="entry name" value="OmpA-like"/>
    <property type="match status" value="1"/>
</dbReference>
<evidence type="ECO:0000256" key="3">
    <source>
        <dbReference type="ARBA" id="ARBA00023237"/>
    </source>
</evidence>
<evidence type="ECO:0000256" key="1">
    <source>
        <dbReference type="ARBA" id="ARBA00004442"/>
    </source>
</evidence>
<dbReference type="InterPro" id="IPR006665">
    <property type="entry name" value="OmpA-like"/>
</dbReference>
<keyword evidence="3" id="KW-0998">Cell outer membrane</keyword>
<dbReference type="Proteomes" id="UP000292373">
    <property type="component" value="Unassembled WGS sequence"/>
</dbReference>
<dbReference type="AlphaFoldDB" id="A0A4Q9KID5"/>
<dbReference type="PANTHER" id="PTHR30329">
    <property type="entry name" value="STATOR ELEMENT OF FLAGELLAR MOTOR COMPLEX"/>
    <property type="match status" value="1"/>
</dbReference>